<dbReference type="EMBL" id="MU155197">
    <property type="protein sequence ID" value="KAF9480284.1"/>
    <property type="molecule type" value="Genomic_DNA"/>
</dbReference>
<keyword evidence="2" id="KW-1185">Reference proteome</keyword>
<sequence length="216" mass="24171">MPEPATTFLVATAGITTIATLNNMGGNDIRPITTYQYLEQGGENMDNSLEILNAPELRKDEMWATERSHFLQKHQILQSERNELEDKSDTYIGLVKNWSAARKFYINSSKLYKDTKRASHKNRCRAGIEEAELYAAMKFQTIQLQQAQIHCSDGSNESEQGIPDAAERRMAPPVLNVMPVFSQSSARGAEIVAMLPLSTSKPSSQLQREICQYLGG</sequence>
<gene>
    <name evidence="1" type="ORF">BDN70DRAFT_920637</name>
</gene>
<evidence type="ECO:0000313" key="2">
    <source>
        <dbReference type="Proteomes" id="UP000807469"/>
    </source>
</evidence>
<name>A0A9P5Z586_9AGAR</name>
<reference evidence="1" key="1">
    <citation type="submission" date="2020-11" db="EMBL/GenBank/DDBJ databases">
        <authorList>
            <consortium name="DOE Joint Genome Institute"/>
            <person name="Ahrendt S."/>
            <person name="Riley R."/>
            <person name="Andreopoulos W."/>
            <person name="Labutti K."/>
            <person name="Pangilinan J."/>
            <person name="Ruiz-Duenas F.J."/>
            <person name="Barrasa J.M."/>
            <person name="Sanchez-Garcia M."/>
            <person name="Camarero S."/>
            <person name="Miyauchi S."/>
            <person name="Serrano A."/>
            <person name="Linde D."/>
            <person name="Babiker R."/>
            <person name="Drula E."/>
            <person name="Ayuso-Fernandez I."/>
            <person name="Pacheco R."/>
            <person name="Padilla G."/>
            <person name="Ferreira P."/>
            <person name="Barriuso J."/>
            <person name="Kellner H."/>
            <person name="Castanera R."/>
            <person name="Alfaro M."/>
            <person name="Ramirez L."/>
            <person name="Pisabarro A.G."/>
            <person name="Kuo A."/>
            <person name="Tritt A."/>
            <person name="Lipzen A."/>
            <person name="He G."/>
            <person name="Yan M."/>
            <person name="Ng V."/>
            <person name="Cullen D."/>
            <person name="Martin F."/>
            <person name="Rosso M.-N."/>
            <person name="Henrissat B."/>
            <person name="Hibbett D."/>
            <person name="Martinez A.T."/>
            <person name="Grigoriev I.V."/>
        </authorList>
    </citation>
    <scope>NUCLEOTIDE SEQUENCE</scope>
    <source>
        <strain evidence="1">CIRM-BRFM 674</strain>
    </source>
</reference>
<accession>A0A9P5Z586</accession>
<proteinExistence type="predicted"/>
<organism evidence="1 2">
    <name type="scientific">Pholiota conissans</name>
    <dbReference type="NCBI Taxonomy" id="109636"/>
    <lineage>
        <taxon>Eukaryota</taxon>
        <taxon>Fungi</taxon>
        <taxon>Dikarya</taxon>
        <taxon>Basidiomycota</taxon>
        <taxon>Agaricomycotina</taxon>
        <taxon>Agaricomycetes</taxon>
        <taxon>Agaricomycetidae</taxon>
        <taxon>Agaricales</taxon>
        <taxon>Agaricineae</taxon>
        <taxon>Strophariaceae</taxon>
        <taxon>Pholiota</taxon>
    </lineage>
</organism>
<dbReference type="AlphaFoldDB" id="A0A9P5Z586"/>
<protein>
    <submittedName>
        <fullName evidence="1">Uncharacterized protein</fullName>
    </submittedName>
</protein>
<dbReference type="Proteomes" id="UP000807469">
    <property type="component" value="Unassembled WGS sequence"/>
</dbReference>
<dbReference type="OrthoDB" id="3122826at2759"/>
<comment type="caution">
    <text evidence="1">The sequence shown here is derived from an EMBL/GenBank/DDBJ whole genome shotgun (WGS) entry which is preliminary data.</text>
</comment>
<evidence type="ECO:0000313" key="1">
    <source>
        <dbReference type="EMBL" id="KAF9480284.1"/>
    </source>
</evidence>